<keyword evidence="9" id="KW-0812">Transmembrane</keyword>
<dbReference type="SUPFAM" id="SSF47384">
    <property type="entry name" value="Homodimeric domain of signal transducing histidine kinase"/>
    <property type="match status" value="1"/>
</dbReference>
<dbReference type="CDD" id="cd16922">
    <property type="entry name" value="HATPase_EvgS-ArcB-TorS-like"/>
    <property type="match status" value="1"/>
</dbReference>
<organism evidence="11 12">
    <name type="scientific">Clostridium argentinense CDC 2741</name>
    <dbReference type="NCBI Taxonomy" id="1418104"/>
    <lineage>
        <taxon>Bacteria</taxon>
        <taxon>Bacillati</taxon>
        <taxon>Bacillota</taxon>
        <taxon>Clostridia</taxon>
        <taxon>Eubacteriales</taxon>
        <taxon>Clostridiaceae</taxon>
        <taxon>Clostridium</taxon>
    </lineage>
</organism>
<dbReference type="InterPro" id="IPR036890">
    <property type="entry name" value="HATPase_C_sf"/>
</dbReference>
<dbReference type="OrthoDB" id="9813394at2"/>
<dbReference type="PROSITE" id="PS50109">
    <property type="entry name" value="HIS_KIN"/>
    <property type="match status" value="1"/>
</dbReference>
<evidence type="ECO:0000256" key="7">
    <source>
        <dbReference type="ARBA" id="ARBA00022840"/>
    </source>
</evidence>
<dbReference type="EC" id="2.7.13.3" evidence="2"/>
<evidence type="ECO:0000256" key="2">
    <source>
        <dbReference type="ARBA" id="ARBA00012438"/>
    </source>
</evidence>
<dbReference type="InterPro" id="IPR036097">
    <property type="entry name" value="HisK_dim/P_sf"/>
</dbReference>
<evidence type="ECO:0000256" key="9">
    <source>
        <dbReference type="SAM" id="Phobius"/>
    </source>
</evidence>
<evidence type="ECO:0000313" key="11">
    <source>
        <dbReference type="EMBL" id="KIE45706.1"/>
    </source>
</evidence>
<dbReference type="GO" id="GO:0000155">
    <property type="term" value="F:phosphorelay sensor kinase activity"/>
    <property type="evidence" value="ECO:0007669"/>
    <property type="project" value="InterPro"/>
</dbReference>
<accession>A0A0C1R5E7</accession>
<proteinExistence type="predicted"/>
<evidence type="ECO:0000256" key="3">
    <source>
        <dbReference type="ARBA" id="ARBA00022553"/>
    </source>
</evidence>
<dbReference type="Gene3D" id="1.10.287.130">
    <property type="match status" value="1"/>
</dbReference>
<dbReference type="SMART" id="SM00388">
    <property type="entry name" value="HisKA"/>
    <property type="match status" value="1"/>
</dbReference>
<feature type="transmembrane region" description="Helical" evidence="9">
    <location>
        <begin position="89"/>
        <end position="107"/>
    </location>
</feature>
<dbReference type="InterPro" id="IPR003594">
    <property type="entry name" value="HATPase_dom"/>
</dbReference>
<evidence type="ECO:0000256" key="6">
    <source>
        <dbReference type="ARBA" id="ARBA00022777"/>
    </source>
</evidence>
<dbReference type="PRINTS" id="PR00344">
    <property type="entry name" value="BCTRLSENSOR"/>
</dbReference>
<dbReference type="Proteomes" id="UP000031366">
    <property type="component" value="Unassembled WGS sequence"/>
</dbReference>
<evidence type="ECO:0000259" key="10">
    <source>
        <dbReference type="PROSITE" id="PS50109"/>
    </source>
</evidence>
<keyword evidence="9" id="KW-0472">Membrane</keyword>
<sequence>MKEKYSSIIKILILIFIIFIIFPASTKANTATYQNKFSKNSFILNLYAKTSTSKYRTYRDMNHEKYKNHRSYRKKCINKTKRKIELSKTILIIIFIVIITILIFKLMKFNKLKHQAKKEKIKLEEELKYNQLKNHFMNNISHEFRTPLNVILSGTQLLQLYSKSKNTTLDDLKVSGRISDIHQNSLRLLRLINNILDISALDDNSLILDLQNYNVVNVTENLCTYANEYIKFKDISIIFDTDNEELFALIDYNKFEKIILNLLSNAIKFTPNKMNIFVNITYDTDYVYISISDNGIGISKENQVHIFDKFSQVDTSLSRNVEGSGLGLFLVKGLITLHGGTISLVSRLNMGSAFTISLPINNSKENAIYTIDEITKSNILNSINIEFSDIYDL</sequence>
<dbReference type="InterPro" id="IPR003661">
    <property type="entry name" value="HisK_dim/P_dom"/>
</dbReference>
<dbReference type="SMART" id="SM00387">
    <property type="entry name" value="HATPase_c"/>
    <property type="match status" value="1"/>
</dbReference>
<comment type="caution">
    <text evidence="11">The sequence shown here is derived from an EMBL/GenBank/DDBJ whole genome shotgun (WGS) entry which is preliminary data.</text>
</comment>
<name>A0A0C1R5E7_9CLOT</name>
<dbReference type="SUPFAM" id="SSF55874">
    <property type="entry name" value="ATPase domain of HSP90 chaperone/DNA topoisomerase II/histidine kinase"/>
    <property type="match status" value="1"/>
</dbReference>
<evidence type="ECO:0000256" key="5">
    <source>
        <dbReference type="ARBA" id="ARBA00022741"/>
    </source>
</evidence>
<feature type="domain" description="Histidine kinase" evidence="10">
    <location>
        <begin position="139"/>
        <end position="362"/>
    </location>
</feature>
<dbReference type="CDD" id="cd00082">
    <property type="entry name" value="HisKA"/>
    <property type="match status" value="1"/>
</dbReference>
<dbReference type="InterPro" id="IPR004358">
    <property type="entry name" value="Sig_transdc_His_kin-like_C"/>
</dbReference>
<dbReference type="InterPro" id="IPR005467">
    <property type="entry name" value="His_kinase_dom"/>
</dbReference>
<dbReference type="Pfam" id="PF00512">
    <property type="entry name" value="HisKA"/>
    <property type="match status" value="1"/>
</dbReference>
<dbReference type="Gene3D" id="3.30.565.10">
    <property type="entry name" value="Histidine kinase-like ATPase, C-terminal domain"/>
    <property type="match status" value="1"/>
</dbReference>
<dbReference type="AlphaFoldDB" id="A0A0C1R5E7"/>
<dbReference type="STRING" id="29341.RSJ17_02760"/>
<evidence type="ECO:0000256" key="8">
    <source>
        <dbReference type="ARBA" id="ARBA00023012"/>
    </source>
</evidence>
<keyword evidence="3" id="KW-0597">Phosphoprotein</keyword>
<dbReference type="EMBL" id="AYSO01000018">
    <property type="protein sequence ID" value="KIE45706.1"/>
    <property type="molecule type" value="Genomic_DNA"/>
</dbReference>
<keyword evidence="5" id="KW-0547">Nucleotide-binding</keyword>
<dbReference type="InterPro" id="IPR050736">
    <property type="entry name" value="Sensor_HK_Regulatory"/>
</dbReference>
<dbReference type="PANTHER" id="PTHR43711">
    <property type="entry name" value="TWO-COMPONENT HISTIDINE KINASE"/>
    <property type="match status" value="1"/>
</dbReference>
<keyword evidence="7" id="KW-0067">ATP-binding</keyword>
<keyword evidence="8" id="KW-0902">Two-component regulatory system</keyword>
<dbReference type="GO" id="GO:0005524">
    <property type="term" value="F:ATP binding"/>
    <property type="evidence" value="ECO:0007669"/>
    <property type="project" value="UniProtKB-KW"/>
</dbReference>
<keyword evidence="4" id="KW-0808">Transferase</keyword>
<evidence type="ECO:0000256" key="1">
    <source>
        <dbReference type="ARBA" id="ARBA00000085"/>
    </source>
</evidence>
<dbReference type="Pfam" id="PF02518">
    <property type="entry name" value="HATPase_c"/>
    <property type="match status" value="1"/>
</dbReference>
<keyword evidence="12" id="KW-1185">Reference proteome</keyword>
<keyword evidence="9" id="KW-1133">Transmembrane helix</keyword>
<comment type="catalytic activity">
    <reaction evidence="1">
        <text>ATP + protein L-histidine = ADP + protein N-phospho-L-histidine.</text>
        <dbReference type="EC" id="2.7.13.3"/>
    </reaction>
</comment>
<dbReference type="FunFam" id="3.30.565.10:FF:000037">
    <property type="entry name" value="Hybrid sensor histidine kinase/response regulator"/>
    <property type="match status" value="1"/>
</dbReference>
<evidence type="ECO:0000256" key="4">
    <source>
        <dbReference type="ARBA" id="ARBA00022679"/>
    </source>
</evidence>
<evidence type="ECO:0000313" key="12">
    <source>
        <dbReference type="Proteomes" id="UP000031366"/>
    </source>
</evidence>
<dbReference type="RefSeq" id="WP_052268156.1">
    <property type="nucleotide sequence ID" value="NZ_AYSO01000018.1"/>
</dbReference>
<protein>
    <recommendedName>
        <fullName evidence="2">histidine kinase</fullName>
        <ecNumber evidence="2">2.7.13.3</ecNumber>
    </recommendedName>
</protein>
<gene>
    <name evidence="11" type="ORF">U732_2090</name>
</gene>
<reference evidence="11 12" key="1">
    <citation type="journal article" date="2015" name="Infect. Genet. Evol.">
        <title>Genomic sequences of six botulinum neurotoxin-producing strains representing three clostridial species illustrate the mobility and diversity of botulinum neurotoxin genes.</title>
        <authorList>
            <person name="Smith T.J."/>
            <person name="Hill K.K."/>
            <person name="Xie G."/>
            <person name="Foley B.T."/>
            <person name="Williamson C.H."/>
            <person name="Foster J.T."/>
            <person name="Johnson S.L."/>
            <person name="Chertkov O."/>
            <person name="Teshima H."/>
            <person name="Gibbons H.S."/>
            <person name="Johnsky L.A."/>
            <person name="Karavis M.A."/>
            <person name="Smith L.A."/>
        </authorList>
    </citation>
    <scope>NUCLEOTIDE SEQUENCE [LARGE SCALE GENOMIC DNA]</scope>
    <source>
        <strain evidence="11 12">CDC 2741</strain>
    </source>
</reference>
<dbReference type="PANTHER" id="PTHR43711:SF26">
    <property type="entry name" value="SENSOR HISTIDINE KINASE RCSC"/>
    <property type="match status" value="1"/>
</dbReference>
<keyword evidence="6 11" id="KW-0418">Kinase</keyword>